<keyword evidence="21" id="KW-1185">Reference proteome</keyword>
<comment type="catalytic activity">
    <reaction evidence="1 18">
        <text>ATP + protein L-histidine = ADP + protein N-phospho-L-histidine.</text>
        <dbReference type="EC" id="2.7.13.3"/>
    </reaction>
</comment>
<feature type="domain" description="Histidine kinase" evidence="19">
    <location>
        <begin position="152"/>
        <end position="341"/>
    </location>
</feature>
<reference evidence="21" key="1">
    <citation type="journal article" date="2019" name="Int. J. Syst. Evol. Microbiol.">
        <title>The Global Catalogue of Microorganisms (GCM) 10K type strain sequencing project: providing services to taxonomists for standard genome sequencing and annotation.</title>
        <authorList>
            <consortium name="The Broad Institute Genomics Platform"/>
            <consortium name="The Broad Institute Genome Sequencing Center for Infectious Disease"/>
            <person name="Wu L."/>
            <person name="Ma J."/>
        </authorList>
    </citation>
    <scope>NUCLEOTIDE SEQUENCE [LARGE SCALE GENOMIC DNA]</scope>
    <source>
        <strain evidence="21">CCM 8979</strain>
    </source>
</reference>
<keyword evidence="13" id="KW-0408">Iron</keyword>
<dbReference type="Pfam" id="PF02518">
    <property type="entry name" value="HATPase_c"/>
    <property type="match status" value="1"/>
</dbReference>
<dbReference type="PROSITE" id="PS50109">
    <property type="entry name" value="HIS_KIN"/>
    <property type="match status" value="1"/>
</dbReference>
<dbReference type="InterPro" id="IPR004358">
    <property type="entry name" value="Sig_transdc_His_kin-like_C"/>
</dbReference>
<dbReference type="EMBL" id="JBHTOD010000001">
    <property type="protein sequence ID" value="MFD1454125.1"/>
    <property type="molecule type" value="Genomic_DNA"/>
</dbReference>
<comment type="caution">
    <text evidence="20">The sequence shown here is derived from an EMBL/GenBank/DDBJ whole genome shotgun (WGS) entry which is preliminary data.</text>
</comment>
<evidence type="ECO:0000256" key="12">
    <source>
        <dbReference type="ARBA" id="ARBA00022989"/>
    </source>
</evidence>
<keyword evidence="16" id="KW-0472">Membrane</keyword>
<keyword evidence="12" id="KW-1133">Transmembrane helix</keyword>
<protein>
    <recommendedName>
        <fullName evidence="18">Sensor histidine kinase</fullName>
        <ecNumber evidence="18">2.7.13.3</ecNumber>
    </recommendedName>
</protein>
<evidence type="ECO:0000256" key="5">
    <source>
        <dbReference type="ARBA" id="ARBA00022475"/>
    </source>
</evidence>
<dbReference type="InterPro" id="IPR036890">
    <property type="entry name" value="HATPase_C_sf"/>
</dbReference>
<dbReference type="Gene3D" id="3.30.565.10">
    <property type="entry name" value="Histidine kinase-like ATPase, C-terminal domain"/>
    <property type="match status" value="1"/>
</dbReference>
<gene>
    <name evidence="20" type="ORF">ACFQ44_00355</name>
</gene>
<evidence type="ECO:0000313" key="20">
    <source>
        <dbReference type="EMBL" id="MFD1454125.1"/>
    </source>
</evidence>
<keyword evidence="6" id="KW-0004">4Fe-4S</keyword>
<evidence type="ECO:0000256" key="7">
    <source>
        <dbReference type="ARBA" id="ARBA00022490"/>
    </source>
</evidence>
<keyword evidence="11 18" id="KW-0418">Kinase</keyword>
<keyword evidence="10" id="KW-0479">Metal-binding</keyword>
<dbReference type="GO" id="GO:0016301">
    <property type="term" value="F:kinase activity"/>
    <property type="evidence" value="ECO:0007669"/>
    <property type="project" value="UniProtKB-KW"/>
</dbReference>
<dbReference type="InterPro" id="IPR011712">
    <property type="entry name" value="Sig_transdc_His_kin_sub3_dim/P"/>
</dbReference>
<proteinExistence type="predicted"/>
<dbReference type="PANTHER" id="PTHR24421:SF37">
    <property type="entry name" value="SENSOR HISTIDINE KINASE NARS"/>
    <property type="match status" value="1"/>
</dbReference>
<keyword evidence="8 18" id="KW-0808">Transferase</keyword>
<evidence type="ECO:0000256" key="11">
    <source>
        <dbReference type="ARBA" id="ARBA00022777"/>
    </source>
</evidence>
<evidence type="ECO:0000256" key="17">
    <source>
        <dbReference type="ARBA" id="ARBA00024827"/>
    </source>
</evidence>
<evidence type="ECO:0000256" key="13">
    <source>
        <dbReference type="ARBA" id="ARBA00023004"/>
    </source>
</evidence>
<dbReference type="InterPro" id="IPR005467">
    <property type="entry name" value="His_kinase_dom"/>
</dbReference>
<dbReference type="Pfam" id="PF07730">
    <property type="entry name" value="HisKA_3"/>
    <property type="match status" value="1"/>
</dbReference>
<evidence type="ECO:0000256" key="3">
    <source>
        <dbReference type="ARBA" id="ARBA00004496"/>
    </source>
</evidence>
<evidence type="ECO:0000256" key="9">
    <source>
        <dbReference type="ARBA" id="ARBA00022692"/>
    </source>
</evidence>
<evidence type="ECO:0000256" key="15">
    <source>
        <dbReference type="ARBA" id="ARBA00023014"/>
    </source>
</evidence>
<evidence type="ECO:0000259" key="19">
    <source>
        <dbReference type="PROSITE" id="PS50109"/>
    </source>
</evidence>
<sequence length="349" mass="38497">MNENEKWIDRYFENAPVAIILFQEDEMLACNQAARCLKEKLNFDPHYLYEIGHAAVNQQGRPVTDCPTCEIAKQAREVVVPVLAAEDDSADAGYLMFYKALDLRQHISSLTLKSCSSVNRGLRLAQNEEISRYVVKANEEDRHQISADLHDNVAQGLYFATTGVKRLANCDLSPAERQQQADAITKQLQATLAEVKNMALAVRPSVMDDFGLFAALRSLATRLQSTTGIAISVGGNAKPEQLSSAIQSAMYRVAQEAINNAVKHANPQEIMLLLVEHNHFITLQIIDDGDGFDVSKHSQFNGHSLGLSDMHERIKSLSGIFQLESTPDVGTTVSVKFPVCTSKGSLQHV</sequence>
<dbReference type="PRINTS" id="PR00344">
    <property type="entry name" value="BCTRLSENSOR"/>
</dbReference>
<keyword evidence="9" id="KW-0812">Transmembrane</keyword>
<evidence type="ECO:0000256" key="18">
    <source>
        <dbReference type="PIRNR" id="PIRNR037432"/>
    </source>
</evidence>
<dbReference type="PANTHER" id="PTHR24421">
    <property type="entry name" value="NITRATE/NITRITE SENSOR PROTEIN NARX-RELATED"/>
    <property type="match status" value="1"/>
</dbReference>
<comment type="function">
    <text evidence="17">Member of the two-component regulatory system NreB/NreC involved in the control of dissimilatory nitrate/nitrite reduction in response to oxygen. NreB functions as a direct oxygen sensor histidine kinase which is autophosphorylated, in the absence of oxygen, probably at the conserved histidine residue, and transfers its phosphate group probably to a conserved aspartate residue of NreC. NreB/NreC activates the expression of the nitrate (narGHJI) and nitrite (nir) reductase operons, as well as the putative nitrate transporter gene narT.</text>
</comment>
<dbReference type="InterPro" id="IPR050482">
    <property type="entry name" value="Sensor_HK_TwoCompSys"/>
</dbReference>
<evidence type="ECO:0000313" key="21">
    <source>
        <dbReference type="Proteomes" id="UP001597189"/>
    </source>
</evidence>
<evidence type="ECO:0000256" key="16">
    <source>
        <dbReference type="ARBA" id="ARBA00023136"/>
    </source>
</evidence>
<dbReference type="CDD" id="cd16917">
    <property type="entry name" value="HATPase_UhpB-NarQ-NarX-like"/>
    <property type="match status" value="1"/>
</dbReference>
<keyword evidence="14 18" id="KW-0902">Two-component regulatory system</keyword>
<evidence type="ECO:0000256" key="2">
    <source>
        <dbReference type="ARBA" id="ARBA00001966"/>
    </source>
</evidence>
<evidence type="ECO:0000256" key="8">
    <source>
        <dbReference type="ARBA" id="ARBA00022679"/>
    </source>
</evidence>
<keyword evidence="18" id="KW-0067">ATP-binding</keyword>
<name>A0ABW4D0H3_9LACO</name>
<dbReference type="RefSeq" id="WP_203642706.1">
    <property type="nucleotide sequence ID" value="NZ_BOLN01000001.1"/>
</dbReference>
<evidence type="ECO:0000256" key="14">
    <source>
        <dbReference type="ARBA" id="ARBA00023012"/>
    </source>
</evidence>
<dbReference type="SMART" id="SM00387">
    <property type="entry name" value="HATPase_c"/>
    <property type="match status" value="1"/>
</dbReference>
<keyword evidence="18" id="KW-0547">Nucleotide-binding</keyword>
<dbReference type="Proteomes" id="UP001597189">
    <property type="component" value="Unassembled WGS sequence"/>
</dbReference>
<dbReference type="PIRSF" id="PIRSF037432">
    <property type="entry name" value="STHK_NreB"/>
    <property type="match status" value="1"/>
</dbReference>
<comment type="subcellular location">
    <subcellularLocation>
        <location evidence="4">Cell membrane</location>
        <topology evidence="4">Multi-pass membrane protein</topology>
    </subcellularLocation>
    <subcellularLocation>
        <location evidence="3">Cytoplasm</location>
    </subcellularLocation>
</comment>
<keyword evidence="7" id="KW-0963">Cytoplasm</keyword>
<evidence type="ECO:0000256" key="10">
    <source>
        <dbReference type="ARBA" id="ARBA00022723"/>
    </source>
</evidence>
<dbReference type="SUPFAM" id="SSF55874">
    <property type="entry name" value="ATPase domain of HSP90 chaperone/DNA topoisomerase II/histidine kinase"/>
    <property type="match status" value="1"/>
</dbReference>
<dbReference type="EC" id="2.7.13.3" evidence="18"/>
<dbReference type="InterPro" id="IPR017203">
    <property type="entry name" value="Sig_transdc_His_kinase_NreB"/>
</dbReference>
<comment type="cofactor">
    <cofactor evidence="2">
        <name>[4Fe-4S] cluster</name>
        <dbReference type="ChEBI" id="CHEBI:49883"/>
    </cofactor>
</comment>
<accession>A0ABW4D0H3</accession>
<keyword evidence="5" id="KW-1003">Cell membrane</keyword>
<evidence type="ECO:0000256" key="4">
    <source>
        <dbReference type="ARBA" id="ARBA00004651"/>
    </source>
</evidence>
<dbReference type="InterPro" id="IPR003594">
    <property type="entry name" value="HATPase_dom"/>
</dbReference>
<keyword evidence="15" id="KW-0411">Iron-sulfur</keyword>
<evidence type="ECO:0000256" key="6">
    <source>
        <dbReference type="ARBA" id="ARBA00022485"/>
    </source>
</evidence>
<evidence type="ECO:0000256" key="1">
    <source>
        <dbReference type="ARBA" id="ARBA00000085"/>
    </source>
</evidence>
<organism evidence="20 21">
    <name type="scientific">Levilactobacillus lanxiensis</name>
    <dbReference type="NCBI Taxonomy" id="2799568"/>
    <lineage>
        <taxon>Bacteria</taxon>
        <taxon>Bacillati</taxon>
        <taxon>Bacillota</taxon>
        <taxon>Bacilli</taxon>
        <taxon>Lactobacillales</taxon>
        <taxon>Lactobacillaceae</taxon>
        <taxon>Levilactobacillus</taxon>
    </lineage>
</organism>
<dbReference type="Gene3D" id="1.20.5.1930">
    <property type="match status" value="1"/>
</dbReference>